<proteinExistence type="predicted"/>
<accession>C5LZZ7</accession>
<dbReference type="InParanoid" id="C5LZZ7"/>
<evidence type="ECO:0000313" key="3">
    <source>
        <dbReference type="Proteomes" id="UP000007800"/>
    </source>
</evidence>
<dbReference type="EMBL" id="GG686975">
    <property type="protein sequence ID" value="EEQ97695.1"/>
    <property type="molecule type" value="Genomic_DNA"/>
</dbReference>
<organism evidence="3">
    <name type="scientific">Perkinsus marinus (strain ATCC 50983 / TXsc)</name>
    <dbReference type="NCBI Taxonomy" id="423536"/>
    <lineage>
        <taxon>Eukaryota</taxon>
        <taxon>Sar</taxon>
        <taxon>Alveolata</taxon>
        <taxon>Perkinsozoa</taxon>
        <taxon>Perkinsea</taxon>
        <taxon>Perkinsida</taxon>
        <taxon>Perkinsidae</taxon>
        <taxon>Perkinsus</taxon>
    </lineage>
</organism>
<dbReference type="RefSeq" id="XP_002764978.1">
    <property type="nucleotide sequence ID" value="XM_002764932.1"/>
</dbReference>
<sequence>MPSKTAGSSPGRIWRLSCSNPGKTGKTENDLKTALAYQLRFGIRSAHHHGYKIFPASEHKEGKLATGNWYLAFGAFLEDLGGQRGDP</sequence>
<gene>
    <name evidence="2" type="ORF">Pmar_PMAR017208</name>
</gene>
<evidence type="ECO:0000256" key="1">
    <source>
        <dbReference type="SAM" id="MobiDB-lite"/>
    </source>
</evidence>
<name>C5LZZ7_PERM5</name>
<keyword evidence="3" id="KW-1185">Reference proteome</keyword>
<protein>
    <submittedName>
        <fullName evidence="2">Uncharacterized protein</fullName>
    </submittedName>
</protein>
<evidence type="ECO:0000313" key="2">
    <source>
        <dbReference type="EMBL" id="EEQ97695.1"/>
    </source>
</evidence>
<reference evidence="2 3" key="1">
    <citation type="submission" date="2008-07" db="EMBL/GenBank/DDBJ databases">
        <authorList>
            <person name="El-Sayed N."/>
            <person name="Caler E."/>
            <person name="Inman J."/>
            <person name="Amedeo P."/>
            <person name="Hass B."/>
            <person name="Wortman J."/>
        </authorList>
    </citation>
    <scope>NUCLEOTIDE SEQUENCE [LARGE SCALE GENOMIC DNA]</scope>
    <source>
        <strain evidence="3">ATCC 50983 / TXsc</strain>
    </source>
</reference>
<dbReference type="AlphaFoldDB" id="C5LZZ7"/>
<dbReference type="Proteomes" id="UP000007800">
    <property type="component" value="Unassembled WGS sequence"/>
</dbReference>
<dbReference type="GeneID" id="9036999"/>
<feature type="region of interest" description="Disordered" evidence="1">
    <location>
        <begin position="1"/>
        <end position="28"/>
    </location>
</feature>